<dbReference type="InterPro" id="IPR038765">
    <property type="entry name" value="Papain-like_cys_pep_sf"/>
</dbReference>
<dbReference type="EMBL" id="JBHSQK010000069">
    <property type="protein sequence ID" value="MFC5951345.1"/>
    <property type="molecule type" value="Genomic_DNA"/>
</dbReference>
<evidence type="ECO:0000256" key="3">
    <source>
        <dbReference type="ARBA" id="ARBA00022801"/>
    </source>
</evidence>
<dbReference type="PANTHER" id="PTHR47359:SF3">
    <property type="entry name" value="NLP_P60 DOMAIN-CONTAINING PROTEIN-RELATED"/>
    <property type="match status" value="1"/>
</dbReference>
<dbReference type="PROSITE" id="PS51935">
    <property type="entry name" value="NLPC_P60"/>
    <property type="match status" value="1"/>
</dbReference>
<dbReference type="SUPFAM" id="SSF54001">
    <property type="entry name" value="Cysteine proteinases"/>
    <property type="match status" value="1"/>
</dbReference>
<keyword evidence="3" id="KW-0378">Hydrolase</keyword>
<dbReference type="InterPro" id="IPR051794">
    <property type="entry name" value="PG_Endopeptidase_C40"/>
</dbReference>
<keyword evidence="2" id="KW-0645">Protease</keyword>
<proteinExistence type="inferred from homology"/>
<feature type="compositionally biased region" description="Pro residues" evidence="5">
    <location>
        <begin position="41"/>
        <end position="51"/>
    </location>
</feature>
<comment type="caution">
    <text evidence="7">The sequence shown here is derived from an EMBL/GenBank/DDBJ whole genome shotgun (WGS) entry which is preliminary data.</text>
</comment>
<feature type="region of interest" description="Disordered" evidence="5">
    <location>
        <begin position="1"/>
        <end position="79"/>
    </location>
</feature>
<gene>
    <name evidence="7" type="ORF">ACFQH9_24050</name>
</gene>
<dbReference type="PANTHER" id="PTHR47359">
    <property type="entry name" value="PEPTIDOGLYCAN DL-ENDOPEPTIDASE CWLO"/>
    <property type="match status" value="1"/>
</dbReference>
<keyword evidence="8" id="KW-1185">Reference proteome</keyword>
<comment type="similarity">
    <text evidence="1">Belongs to the peptidase C40 family.</text>
</comment>
<organism evidence="7 8">
    <name type="scientific">Pseudonocardia lutea</name>
    <dbReference type="NCBI Taxonomy" id="2172015"/>
    <lineage>
        <taxon>Bacteria</taxon>
        <taxon>Bacillati</taxon>
        <taxon>Actinomycetota</taxon>
        <taxon>Actinomycetes</taxon>
        <taxon>Pseudonocardiales</taxon>
        <taxon>Pseudonocardiaceae</taxon>
        <taxon>Pseudonocardia</taxon>
    </lineage>
</organism>
<reference evidence="8" key="1">
    <citation type="journal article" date="2019" name="Int. J. Syst. Evol. Microbiol.">
        <title>The Global Catalogue of Microorganisms (GCM) 10K type strain sequencing project: providing services to taxonomists for standard genome sequencing and annotation.</title>
        <authorList>
            <consortium name="The Broad Institute Genomics Platform"/>
            <consortium name="The Broad Institute Genome Sequencing Center for Infectious Disease"/>
            <person name="Wu L."/>
            <person name="Ma J."/>
        </authorList>
    </citation>
    <scope>NUCLEOTIDE SEQUENCE [LARGE SCALE GENOMIC DNA]</scope>
    <source>
        <strain evidence="8">CGMCC 4.7397</strain>
    </source>
</reference>
<evidence type="ECO:0000256" key="5">
    <source>
        <dbReference type="SAM" id="MobiDB-lite"/>
    </source>
</evidence>
<evidence type="ECO:0000256" key="1">
    <source>
        <dbReference type="ARBA" id="ARBA00007074"/>
    </source>
</evidence>
<keyword evidence="4" id="KW-0788">Thiol protease</keyword>
<name>A0ABW1IDY3_9PSEU</name>
<evidence type="ECO:0000313" key="8">
    <source>
        <dbReference type="Proteomes" id="UP001596119"/>
    </source>
</evidence>
<dbReference type="InterPro" id="IPR000064">
    <property type="entry name" value="NLP_P60_dom"/>
</dbReference>
<accession>A0ABW1IDY3</accession>
<evidence type="ECO:0000256" key="4">
    <source>
        <dbReference type="ARBA" id="ARBA00022807"/>
    </source>
</evidence>
<dbReference type="RefSeq" id="WP_379569230.1">
    <property type="nucleotide sequence ID" value="NZ_JBHSQK010000069.1"/>
</dbReference>
<evidence type="ECO:0000259" key="6">
    <source>
        <dbReference type="PROSITE" id="PS51935"/>
    </source>
</evidence>
<dbReference type="Proteomes" id="UP001596119">
    <property type="component" value="Unassembled WGS sequence"/>
</dbReference>
<feature type="compositionally biased region" description="Pro residues" evidence="5">
    <location>
        <begin position="16"/>
        <end position="31"/>
    </location>
</feature>
<dbReference type="Gene3D" id="3.90.1720.10">
    <property type="entry name" value="endopeptidase domain like (from Nostoc punctiforme)"/>
    <property type="match status" value="1"/>
</dbReference>
<protein>
    <submittedName>
        <fullName evidence="7">C40 family peptidase</fullName>
    </submittedName>
</protein>
<dbReference type="Pfam" id="PF00877">
    <property type="entry name" value="NLPC_P60"/>
    <property type="match status" value="1"/>
</dbReference>
<evidence type="ECO:0000313" key="7">
    <source>
        <dbReference type="EMBL" id="MFC5951345.1"/>
    </source>
</evidence>
<feature type="domain" description="NlpC/P60" evidence="6">
    <location>
        <begin position="253"/>
        <end position="367"/>
    </location>
</feature>
<sequence>MPPADAADVRARPVGPAEPPAAVPQPGPRPGPRSVAQPAARPVPPAPPADAPPAGLTGSFFASGLARGRGPARSGLGGDGISTTGVLPALAAAVRSPKAVAAAATVTVLGATAVLTGLPTPGGEIAQTTGADSPTLRLAAADATLDADTDGSGGSAATDDRPTQVVQAVQDGPGAVGGSMQSAFGTAMGTLPQVFEKADAARIAAVQKAEADRTAEEQRSALRRAAQTARGAVGDTVDDAVDDAVDGAVGQASGVGAKALAAARGKLGTPYQWGASGPNAFDCSGLTSWAFKQAGISIPRTSAAQSTFGTAVSKDQLQPGDLVFFYSPVSHVGIYMGGGKILHASTSGEPVKISDMSAMPFHNARRI</sequence>
<evidence type="ECO:0000256" key="2">
    <source>
        <dbReference type="ARBA" id="ARBA00022670"/>
    </source>
</evidence>